<reference evidence="2" key="1">
    <citation type="journal article" date="2008" name="Proc. Natl. Acad. Sci. U.S.A.">
        <title>Complete genome of the uncultured termite group 1 bacteria in a single host protist cell.</title>
        <authorList>
            <person name="Hongoh Y."/>
            <person name="Sharma V.K."/>
            <person name="Prakash T."/>
            <person name="Noda S."/>
            <person name="Taylor T.D."/>
            <person name="Kudo T."/>
            <person name="Sakaki Y."/>
            <person name="Toyoda A."/>
            <person name="Hattori M."/>
            <person name="Ohkuma M."/>
        </authorList>
    </citation>
    <scope>NUCLEOTIDE SEQUENCE [LARGE SCALE GENOMIC DNA]</scope>
    <source>
        <strain evidence="2">Rs-D17 genomovar Ri2008</strain>
    </source>
</reference>
<gene>
    <name evidence="1" type="ordered locus">TGRD_246</name>
</gene>
<dbReference type="EMBL" id="AP009510">
    <property type="protein sequence ID" value="BCI50713.1"/>
    <property type="molecule type" value="Genomic_DNA"/>
</dbReference>
<name>A0A6S6NUU2_ENDTX</name>
<dbReference type="KEGG" id="rsd:TGRD_246"/>
<dbReference type="SUPFAM" id="SSF52141">
    <property type="entry name" value="Uracil-DNA glycosylase-like"/>
    <property type="match status" value="1"/>
</dbReference>
<dbReference type="Gene3D" id="3.40.470.10">
    <property type="entry name" value="Uracil-DNA glycosylase-like domain"/>
    <property type="match status" value="1"/>
</dbReference>
<accession>A0A6S6NUU2</accession>
<protein>
    <submittedName>
        <fullName evidence="1">Mug-like G:T/U mismatch-specific DNA glycosylase</fullName>
    </submittedName>
</protein>
<dbReference type="Proteomes" id="UP000001691">
    <property type="component" value="Chromosome"/>
</dbReference>
<dbReference type="AlphaFoldDB" id="A0A6S6NUU2"/>
<evidence type="ECO:0000313" key="1">
    <source>
        <dbReference type="EMBL" id="BCI50713.1"/>
    </source>
</evidence>
<dbReference type="InterPro" id="IPR036895">
    <property type="entry name" value="Uracil-DNA_glycosylase-like_sf"/>
</dbReference>
<sequence length="212" mass="24870">MLAIHPFKPFVPQGATTLIIGTFPPLAQYQDFKFYYPNNTGSRFWIIMEYVFNHKFQYWKDDPAAEERKALFEREHIAITDMIEKCIRTNGNSSDKNLSEIEFRNVYKLLKDRPAIQKVILTSRTDGDSERIHKKHLGKSRNNSALELLNEHLMGNEITIRNLHKEDNGLIKGEFELNNKIIRIFVPYTPSARWYNSHKGKVNDMYKDSFDA</sequence>
<dbReference type="RefSeq" id="WP_095558702.1">
    <property type="nucleotide sequence ID" value="NC_020419.1"/>
</dbReference>
<organism evidence="1 2">
    <name type="scientific">Endomicrobium trichonymphae</name>
    <dbReference type="NCBI Taxonomy" id="1408204"/>
    <lineage>
        <taxon>Bacteria</taxon>
        <taxon>Pseudomonadati</taxon>
        <taxon>Elusimicrobiota</taxon>
        <taxon>Endomicrobiia</taxon>
        <taxon>Endomicrobiales</taxon>
        <taxon>Endomicrobiaceae</taxon>
        <taxon>Candidatus Endomicrobiellum</taxon>
    </lineage>
</organism>
<evidence type="ECO:0000313" key="2">
    <source>
        <dbReference type="Proteomes" id="UP000001691"/>
    </source>
</evidence>
<keyword evidence="2" id="KW-1185">Reference proteome</keyword>
<proteinExistence type="predicted"/>